<accession>A0A177YHL3</accession>
<organism evidence="2 3">
    <name type="scientific">Rhodococcoides kyotonense</name>
    <dbReference type="NCBI Taxonomy" id="398843"/>
    <lineage>
        <taxon>Bacteria</taxon>
        <taxon>Bacillati</taxon>
        <taxon>Actinomycetota</taxon>
        <taxon>Actinomycetes</taxon>
        <taxon>Mycobacteriales</taxon>
        <taxon>Nocardiaceae</taxon>
        <taxon>Rhodococcoides</taxon>
    </lineage>
</organism>
<dbReference type="Proteomes" id="UP000077519">
    <property type="component" value="Unassembled WGS sequence"/>
</dbReference>
<reference evidence="2 3" key="1">
    <citation type="submission" date="2016-03" db="EMBL/GenBank/DDBJ databases">
        <title>Genome sequence of Rhodococcus kyotonensis KB10.</title>
        <authorList>
            <person name="Jeong H."/>
            <person name="Hong C.E."/>
            <person name="Jo S.H."/>
            <person name="Park J.M."/>
        </authorList>
    </citation>
    <scope>NUCLEOTIDE SEQUENCE [LARGE SCALE GENOMIC DNA]</scope>
    <source>
        <strain evidence="2 3">KB10</strain>
    </source>
</reference>
<gene>
    <name evidence="2" type="ORF">A3K89_04390</name>
</gene>
<feature type="region of interest" description="Disordered" evidence="1">
    <location>
        <begin position="33"/>
        <end position="63"/>
    </location>
</feature>
<evidence type="ECO:0000313" key="3">
    <source>
        <dbReference type="Proteomes" id="UP000077519"/>
    </source>
</evidence>
<name>A0A177YHL3_9NOCA</name>
<keyword evidence="3" id="KW-1185">Reference proteome</keyword>
<proteinExistence type="predicted"/>
<protein>
    <submittedName>
        <fullName evidence="2">Uncharacterized protein</fullName>
    </submittedName>
</protein>
<sequence>MTDDPEGCVFNPRDLVLVISGYHLHLLLAMPTPGASETRRPRFVSDAPGHASQDCTTRDGLGG</sequence>
<evidence type="ECO:0000256" key="1">
    <source>
        <dbReference type="SAM" id="MobiDB-lite"/>
    </source>
</evidence>
<dbReference type="EMBL" id="LVHI01000012">
    <property type="protein sequence ID" value="OAK54598.1"/>
    <property type="molecule type" value="Genomic_DNA"/>
</dbReference>
<evidence type="ECO:0000313" key="2">
    <source>
        <dbReference type="EMBL" id="OAK54598.1"/>
    </source>
</evidence>
<dbReference type="AlphaFoldDB" id="A0A177YHL3"/>
<comment type="caution">
    <text evidence="2">The sequence shown here is derived from an EMBL/GenBank/DDBJ whole genome shotgun (WGS) entry which is preliminary data.</text>
</comment>